<accession>A0A2M8LAV7</accession>
<dbReference type="Proteomes" id="UP000230959">
    <property type="component" value="Unassembled WGS sequence"/>
</dbReference>
<dbReference type="AlphaFoldDB" id="A0A2M8LAV7"/>
<evidence type="ECO:0000313" key="2">
    <source>
        <dbReference type="Proteomes" id="UP000230959"/>
    </source>
</evidence>
<sequence>MKKEDFLRIALEHNVSMDLHQKIWEDWENYCHAKFCTGGIEKTLTIFLEIFSQNLEKAP</sequence>
<name>A0A2M8LAV7_9BACT</name>
<gene>
    <name evidence="1" type="ORF">COV02_00705</name>
</gene>
<proteinExistence type="predicted"/>
<protein>
    <submittedName>
        <fullName evidence="1">Uncharacterized protein</fullName>
    </submittedName>
</protein>
<reference evidence="2" key="1">
    <citation type="submission" date="2017-09" db="EMBL/GenBank/DDBJ databases">
        <title>Depth-based differentiation of microbial function through sediment-hosted aquifers and enrichment of novel symbionts in the deep terrestrial subsurface.</title>
        <authorList>
            <person name="Probst A.J."/>
            <person name="Ladd B."/>
            <person name="Jarett J.K."/>
            <person name="Geller-Mcgrath D.E."/>
            <person name="Sieber C.M.K."/>
            <person name="Emerson J.B."/>
            <person name="Anantharaman K."/>
            <person name="Thomas B.C."/>
            <person name="Malmstrom R."/>
            <person name="Stieglmeier M."/>
            <person name="Klingl A."/>
            <person name="Woyke T."/>
            <person name="Ryan C.M."/>
            <person name="Banfield J.F."/>
        </authorList>
    </citation>
    <scope>NUCLEOTIDE SEQUENCE [LARGE SCALE GENOMIC DNA]</scope>
</reference>
<organism evidence="1 2">
    <name type="scientific">Candidatus Terrybacteria bacterium CG10_big_fil_rev_8_21_14_0_10_41_10</name>
    <dbReference type="NCBI Taxonomy" id="1975026"/>
    <lineage>
        <taxon>Bacteria</taxon>
        <taxon>Candidatus Terryibacteriota</taxon>
    </lineage>
</organism>
<dbReference type="EMBL" id="PFER01000013">
    <property type="protein sequence ID" value="PJE73763.1"/>
    <property type="molecule type" value="Genomic_DNA"/>
</dbReference>
<evidence type="ECO:0000313" key="1">
    <source>
        <dbReference type="EMBL" id="PJE73763.1"/>
    </source>
</evidence>
<comment type="caution">
    <text evidence="1">The sequence shown here is derived from an EMBL/GenBank/DDBJ whole genome shotgun (WGS) entry which is preliminary data.</text>
</comment>